<dbReference type="AlphaFoldDB" id="A0AAV7QG32"/>
<name>A0AAV7QG32_PLEWA</name>
<organism evidence="2 3">
    <name type="scientific">Pleurodeles waltl</name>
    <name type="common">Iberian ribbed newt</name>
    <dbReference type="NCBI Taxonomy" id="8319"/>
    <lineage>
        <taxon>Eukaryota</taxon>
        <taxon>Metazoa</taxon>
        <taxon>Chordata</taxon>
        <taxon>Craniata</taxon>
        <taxon>Vertebrata</taxon>
        <taxon>Euteleostomi</taxon>
        <taxon>Amphibia</taxon>
        <taxon>Batrachia</taxon>
        <taxon>Caudata</taxon>
        <taxon>Salamandroidea</taxon>
        <taxon>Salamandridae</taxon>
        <taxon>Pleurodelinae</taxon>
        <taxon>Pleurodeles</taxon>
    </lineage>
</organism>
<feature type="region of interest" description="Disordered" evidence="1">
    <location>
        <begin position="16"/>
        <end position="43"/>
    </location>
</feature>
<proteinExistence type="predicted"/>
<reference evidence="2" key="1">
    <citation type="journal article" date="2022" name="bioRxiv">
        <title>Sequencing and chromosome-scale assembly of the giantPleurodeles waltlgenome.</title>
        <authorList>
            <person name="Brown T."/>
            <person name="Elewa A."/>
            <person name="Iarovenko S."/>
            <person name="Subramanian E."/>
            <person name="Araus A.J."/>
            <person name="Petzold A."/>
            <person name="Susuki M."/>
            <person name="Suzuki K.-i.T."/>
            <person name="Hayashi T."/>
            <person name="Toyoda A."/>
            <person name="Oliveira C."/>
            <person name="Osipova E."/>
            <person name="Leigh N.D."/>
            <person name="Simon A."/>
            <person name="Yun M.H."/>
        </authorList>
    </citation>
    <scope>NUCLEOTIDE SEQUENCE</scope>
    <source>
        <strain evidence="2">20211129_DDA</strain>
        <tissue evidence="2">Liver</tissue>
    </source>
</reference>
<comment type="caution">
    <text evidence="2">The sequence shown here is derived from an EMBL/GenBank/DDBJ whole genome shotgun (WGS) entry which is preliminary data.</text>
</comment>
<protein>
    <submittedName>
        <fullName evidence="2">Uncharacterized protein</fullName>
    </submittedName>
</protein>
<sequence length="90" mass="9586">MFHQWRVAHGRRAAARRCTPGITGTRQIREASQGEARVEGRESRAGYPTQSLIVGLLAAVGCEPGLQALFGPQLNALNLPGQSRFGAAST</sequence>
<dbReference type="EMBL" id="JANPWB010000010">
    <property type="protein sequence ID" value="KAJ1138227.1"/>
    <property type="molecule type" value="Genomic_DNA"/>
</dbReference>
<accession>A0AAV7QG32</accession>
<evidence type="ECO:0000256" key="1">
    <source>
        <dbReference type="SAM" id="MobiDB-lite"/>
    </source>
</evidence>
<gene>
    <name evidence="2" type="ORF">NDU88_004618</name>
</gene>
<evidence type="ECO:0000313" key="3">
    <source>
        <dbReference type="Proteomes" id="UP001066276"/>
    </source>
</evidence>
<keyword evidence="3" id="KW-1185">Reference proteome</keyword>
<dbReference type="Proteomes" id="UP001066276">
    <property type="component" value="Chromosome 6"/>
</dbReference>
<evidence type="ECO:0000313" key="2">
    <source>
        <dbReference type="EMBL" id="KAJ1138227.1"/>
    </source>
</evidence>